<sequence length="210" mass="22906">MQRVLIVLAVLLLLATGLVYVYQDDVKEKAYAKLTENMFVAGDDDDFDPGPALGSDFPGVRARYQGQQIQLLAPFAGTNGTVFIASRSLDWCPYCMKQMVQLQQHKPGFDAAGIGMVAITYDTPEQLRAFAERHGITIPLLSDIDAMTFKTLGILNQQYQSGDAQYGIPHPGMIVIDPEGKVVGKLFLEAYSSRVDSAAALAYARQALAL</sequence>
<dbReference type="AlphaFoldDB" id="A0A939IM68"/>
<gene>
    <name evidence="3" type="ORF">JYP50_08935</name>
</gene>
<feature type="domain" description="Thioredoxin" evidence="2">
    <location>
        <begin position="51"/>
        <end position="209"/>
    </location>
</feature>
<dbReference type="EMBL" id="JAFKCZ010000006">
    <property type="protein sequence ID" value="MBN7796713.1"/>
    <property type="molecule type" value="Genomic_DNA"/>
</dbReference>
<dbReference type="SUPFAM" id="SSF52833">
    <property type="entry name" value="Thioredoxin-like"/>
    <property type="match status" value="1"/>
</dbReference>
<evidence type="ECO:0000256" key="1">
    <source>
        <dbReference type="ARBA" id="ARBA00023284"/>
    </source>
</evidence>
<dbReference type="InterPro" id="IPR036249">
    <property type="entry name" value="Thioredoxin-like_sf"/>
</dbReference>
<accession>A0A939IM68</accession>
<dbReference type="PANTHER" id="PTHR43110:SF1">
    <property type="entry name" value="THIOL PEROXIDASE"/>
    <property type="match status" value="1"/>
</dbReference>
<keyword evidence="1" id="KW-0676">Redox-active center</keyword>
<keyword evidence="4" id="KW-1185">Reference proteome</keyword>
<dbReference type="Pfam" id="PF00578">
    <property type="entry name" value="AhpC-TSA"/>
    <property type="match status" value="1"/>
</dbReference>
<organism evidence="3 4">
    <name type="scientific">Parahaliea mediterranea</name>
    <dbReference type="NCBI Taxonomy" id="651086"/>
    <lineage>
        <taxon>Bacteria</taxon>
        <taxon>Pseudomonadati</taxon>
        <taxon>Pseudomonadota</taxon>
        <taxon>Gammaproteobacteria</taxon>
        <taxon>Cellvibrionales</taxon>
        <taxon>Halieaceae</taxon>
        <taxon>Parahaliea</taxon>
    </lineage>
</organism>
<dbReference type="Gene3D" id="3.40.30.10">
    <property type="entry name" value="Glutaredoxin"/>
    <property type="match status" value="1"/>
</dbReference>
<protein>
    <submittedName>
        <fullName evidence="3">Peroxiredoxin family protein</fullName>
    </submittedName>
</protein>
<dbReference type="InterPro" id="IPR013766">
    <property type="entry name" value="Thioredoxin_domain"/>
</dbReference>
<dbReference type="RefSeq" id="WP_206560166.1">
    <property type="nucleotide sequence ID" value="NZ_JAFKCZ010000006.1"/>
</dbReference>
<dbReference type="Proteomes" id="UP000664303">
    <property type="component" value="Unassembled WGS sequence"/>
</dbReference>
<proteinExistence type="predicted"/>
<evidence type="ECO:0000313" key="4">
    <source>
        <dbReference type="Proteomes" id="UP000664303"/>
    </source>
</evidence>
<dbReference type="InterPro" id="IPR000866">
    <property type="entry name" value="AhpC/TSA"/>
</dbReference>
<evidence type="ECO:0000259" key="2">
    <source>
        <dbReference type="PROSITE" id="PS51352"/>
    </source>
</evidence>
<comment type="caution">
    <text evidence="3">The sequence shown here is derived from an EMBL/GenBank/DDBJ whole genome shotgun (WGS) entry which is preliminary data.</text>
</comment>
<dbReference type="InterPro" id="IPR050455">
    <property type="entry name" value="Tpx_Peroxidase_subfamily"/>
</dbReference>
<name>A0A939IM68_9GAMM</name>
<evidence type="ECO:0000313" key="3">
    <source>
        <dbReference type="EMBL" id="MBN7796713.1"/>
    </source>
</evidence>
<dbReference type="GO" id="GO:0016491">
    <property type="term" value="F:oxidoreductase activity"/>
    <property type="evidence" value="ECO:0007669"/>
    <property type="project" value="InterPro"/>
</dbReference>
<reference evidence="3" key="1">
    <citation type="submission" date="2021-02" db="EMBL/GenBank/DDBJ databases">
        <title>PHA producing bacteria isolated from coastal sediment in Guangdong, Shenzhen.</title>
        <authorList>
            <person name="Zheng W."/>
            <person name="Yu S."/>
            <person name="Huang Y."/>
        </authorList>
    </citation>
    <scope>NUCLEOTIDE SEQUENCE</scope>
    <source>
        <strain evidence="3">TN14-10</strain>
    </source>
</reference>
<dbReference type="PROSITE" id="PS51352">
    <property type="entry name" value="THIOREDOXIN_2"/>
    <property type="match status" value="1"/>
</dbReference>
<dbReference type="PANTHER" id="PTHR43110">
    <property type="entry name" value="THIOL PEROXIDASE"/>
    <property type="match status" value="1"/>
</dbReference>
<dbReference type="GO" id="GO:0016209">
    <property type="term" value="F:antioxidant activity"/>
    <property type="evidence" value="ECO:0007669"/>
    <property type="project" value="InterPro"/>
</dbReference>